<dbReference type="InterPro" id="IPR029063">
    <property type="entry name" value="SAM-dependent_MTases_sf"/>
</dbReference>
<dbReference type="AlphaFoldDB" id="A0A381ZHI8"/>
<dbReference type="PANTHER" id="PTHR23417:SF14">
    <property type="entry name" value="PENTACOTRIPEPTIDE-REPEAT REGION OF PRORP DOMAIN-CONTAINING PROTEIN"/>
    <property type="match status" value="1"/>
</dbReference>
<dbReference type="Gene3D" id="3.40.50.150">
    <property type="entry name" value="Vaccinia Virus protein VP39"/>
    <property type="match status" value="1"/>
</dbReference>
<dbReference type="NCBIfam" id="TIGR00091">
    <property type="entry name" value="tRNA (guanosine(46)-N7)-methyltransferase TrmB"/>
    <property type="match status" value="1"/>
</dbReference>
<proteinExistence type="inferred from homology"/>
<protein>
    <recommendedName>
        <fullName evidence="2">tRNA (guanine(46)-N(7))-methyltransferase</fullName>
        <ecNumber evidence="2">2.1.1.33</ecNumber>
    </recommendedName>
</protein>
<dbReference type="CDD" id="cd02440">
    <property type="entry name" value="AdoMet_MTases"/>
    <property type="match status" value="1"/>
</dbReference>
<dbReference type="SUPFAM" id="SSF53335">
    <property type="entry name" value="S-adenosyl-L-methionine-dependent methyltransferases"/>
    <property type="match status" value="1"/>
</dbReference>
<evidence type="ECO:0000313" key="7">
    <source>
        <dbReference type="EMBL" id="SVA88735.1"/>
    </source>
</evidence>
<dbReference type="PANTHER" id="PTHR23417">
    <property type="entry name" value="3-DEOXY-D-MANNO-OCTULOSONIC-ACID TRANSFERASE/TRNA GUANINE-N 7 - -METHYLTRANSFERASE"/>
    <property type="match status" value="1"/>
</dbReference>
<keyword evidence="3" id="KW-0489">Methyltransferase</keyword>
<dbReference type="EMBL" id="UINC01021351">
    <property type="protein sequence ID" value="SVA88735.1"/>
    <property type="molecule type" value="Genomic_DNA"/>
</dbReference>
<accession>A0A381ZHI8</accession>
<evidence type="ECO:0000256" key="2">
    <source>
        <dbReference type="ARBA" id="ARBA00011977"/>
    </source>
</evidence>
<organism evidence="7">
    <name type="scientific">marine metagenome</name>
    <dbReference type="NCBI Taxonomy" id="408172"/>
    <lineage>
        <taxon>unclassified sequences</taxon>
        <taxon>metagenomes</taxon>
        <taxon>ecological metagenomes</taxon>
    </lineage>
</organism>
<name>A0A381ZHI8_9ZZZZ</name>
<dbReference type="PROSITE" id="PS51625">
    <property type="entry name" value="SAM_MT_TRMB"/>
    <property type="match status" value="1"/>
</dbReference>
<gene>
    <name evidence="7" type="ORF">METZ01_LOCUS141589</name>
</gene>
<evidence type="ECO:0000256" key="4">
    <source>
        <dbReference type="ARBA" id="ARBA00022679"/>
    </source>
</evidence>
<dbReference type="InterPro" id="IPR055361">
    <property type="entry name" value="tRNA_methyltr_TrmB_bact"/>
</dbReference>
<keyword evidence="5" id="KW-0949">S-adenosyl-L-methionine</keyword>
<reference evidence="7" key="1">
    <citation type="submission" date="2018-05" db="EMBL/GenBank/DDBJ databases">
        <authorList>
            <person name="Lanie J.A."/>
            <person name="Ng W.-L."/>
            <person name="Kazmierczak K.M."/>
            <person name="Andrzejewski T.M."/>
            <person name="Davidsen T.M."/>
            <person name="Wayne K.J."/>
            <person name="Tettelin H."/>
            <person name="Glass J.I."/>
            <person name="Rusch D."/>
            <person name="Podicherti R."/>
            <person name="Tsui H.-C.T."/>
            <person name="Winkler M.E."/>
        </authorList>
    </citation>
    <scope>NUCLEOTIDE SEQUENCE</scope>
</reference>
<evidence type="ECO:0000256" key="5">
    <source>
        <dbReference type="ARBA" id="ARBA00022691"/>
    </source>
</evidence>
<dbReference type="Pfam" id="PF02390">
    <property type="entry name" value="Methyltransf_4"/>
    <property type="match status" value="1"/>
</dbReference>
<sequence>MAFSMRPKHFRKIRSFVRRPGRTTSAQKRALTTLMPIFGVPFEERIIDFLKIFGRDAPRVLDIGFGDGEGLFSLAVNHPDIDYLGVEVHEPGIGHLLLLLERSGITNLKIIQRDVMEVLGQMLPMTSFEVVNLFFPDPWPKKRHHKRRLVQTNFVEAIAGILKPSGLLHIATDWTDYTEHIEKLFLETEKFIERSPKKITEQALAQRLPTKFERRGKLLGHTVRDLYYKRNAD</sequence>
<dbReference type="GO" id="GO:0043527">
    <property type="term" value="C:tRNA methyltransferase complex"/>
    <property type="evidence" value="ECO:0007669"/>
    <property type="project" value="TreeGrafter"/>
</dbReference>
<dbReference type="HAMAP" id="MF_01057">
    <property type="entry name" value="tRNA_methyltr_TrmB"/>
    <property type="match status" value="1"/>
</dbReference>
<comment type="catalytic activity">
    <reaction evidence="1">
        <text>guanosine(46) in tRNA + S-adenosyl-L-methionine = N(7)-methylguanosine(46) in tRNA + S-adenosyl-L-homocysteine</text>
        <dbReference type="Rhea" id="RHEA:42708"/>
        <dbReference type="Rhea" id="RHEA-COMP:10188"/>
        <dbReference type="Rhea" id="RHEA-COMP:10189"/>
        <dbReference type="ChEBI" id="CHEBI:57856"/>
        <dbReference type="ChEBI" id="CHEBI:59789"/>
        <dbReference type="ChEBI" id="CHEBI:74269"/>
        <dbReference type="ChEBI" id="CHEBI:74480"/>
        <dbReference type="EC" id="2.1.1.33"/>
    </reaction>
</comment>
<dbReference type="InterPro" id="IPR003358">
    <property type="entry name" value="tRNA_(Gua-N-7)_MeTrfase_Trmb"/>
</dbReference>
<evidence type="ECO:0000256" key="3">
    <source>
        <dbReference type="ARBA" id="ARBA00022603"/>
    </source>
</evidence>
<keyword evidence="6" id="KW-0819">tRNA processing</keyword>
<dbReference type="GO" id="GO:0008176">
    <property type="term" value="F:tRNA (guanine(46)-N7)-methyltransferase activity"/>
    <property type="evidence" value="ECO:0007669"/>
    <property type="project" value="UniProtKB-EC"/>
</dbReference>
<dbReference type="EC" id="2.1.1.33" evidence="2"/>
<keyword evidence="4" id="KW-0808">Transferase</keyword>
<evidence type="ECO:0000256" key="1">
    <source>
        <dbReference type="ARBA" id="ARBA00000142"/>
    </source>
</evidence>
<evidence type="ECO:0000256" key="6">
    <source>
        <dbReference type="ARBA" id="ARBA00022694"/>
    </source>
</evidence>